<comment type="subunit">
    <text evidence="2 10">Heterodimer of HisH and HisF.</text>
</comment>
<keyword evidence="5 10" id="KW-0315">Glutamine amidotransferase</keyword>
<comment type="catalytic activity">
    <reaction evidence="9 10">
        <text>L-glutamine + H2O = L-glutamate + NH4(+)</text>
        <dbReference type="Rhea" id="RHEA:15889"/>
        <dbReference type="ChEBI" id="CHEBI:15377"/>
        <dbReference type="ChEBI" id="CHEBI:28938"/>
        <dbReference type="ChEBI" id="CHEBI:29985"/>
        <dbReference type="ChEBI" id="CHEBI:58359"/>
        <dbReference type="EC" id="3.5.1.2"/>
    </reaction>
</comment>
<feature type="active site" evidence="10 11">
    <location>
        <position position="194"/>
    </location>
</feature>
<dbReference type="PROSITE" id="PS51273">
    <property type="entry name" value="GATASE_TYPE_1"/>
    <property type="match status" value="1"/>
</dbReference>
<evidence type="ECO:0000256" key="4">
    <source>
        <dbReference type="ARBA" id="ARBA00022801"/>
    </source>
</evidence>
<proteinExistence type="inferred from homology"/>
<evidence type="ECO:0000256" key="8">
    <source>
        <dbReference type="ARBA" id="ARBA00047838"/>
    </source>
</evidence>
<dbReference type="Gene3D" id="3.40.50.880">
    <property type="match status" value="1"/>
</dbReference>
<dbReference type="OrthoDB" id="9807137at2"/>
<comment type="function">
    <text evidence="10">IGPS catalyzes the conversion of PRFAR and glutamine to IGP, AICAR and glutamate. The HisH subunit catalyzes the hydrolysis of glutamine to glutamate and ammonia as part of the synthesis of IGP and AICAR. The resulting ammonia molecule is channeled to the active site of HisF.</text>
</comment>
<keyword evidence="4 10" id="KW-0378">Hydrolase</keyword>
<comment type="caution">
    <text evidence="13">The sequence shown here is derived from an EMBL/GenBank/DDBJ whole genome shotgun (WGS) entry which is preliminary data.</text>
</comment>
<comment type="pathway">
    <text evidence="1 10">Amino-acid biosynthesis; L-histidine biosynthesis; L-histidine from 5-phospho-alpha-D-ribose 1-diphosphate: step 5/9.</text>
</comment>
<evidence type="ECO:0000256" key="1">
    <source>
        <dbReference type="ARBA" id="ARBA00005091"/>
    </source>
</evidence>
<keyword evidence="7 10" id="KW-0456">Lyase</keyword>
<evidence type="ECO:0000259" key="12">
    <source>
        <dbReference type="Pfam" id="PF00117"/>
    </source>
</evidence>
<dbReference type="RefSeq" id="WP_133613315.1">
    <property type="nucleotide sequence ID" value="NZ_SNYW01000008.1"/>
</dbReference>
<name>A0A4R6WRB2_9PROT</name>
<sequence length="212" mass="22640">MSVAIIDYGAGNLKSAAKALAFAGRASNTDVVVTADPDQVAKADRIVLPGVGAFAECKRGLESKPGIVAALCEAVLQRGRPFLGICVGMQLMASVGVEYGEHPGLGWIKGRVVRLTPKDPALKIPQMGWNDLVLRRPQHPLFAGLASGVHGYFVHSYHYLVEDPAHLLAEVEYGGRVAAAIGRDNLAGVQFHPEKSQQVGLRLLANFLAWKP</sequence>
<protein>
    <recommendedName>
        <fullName evidence="10">Imidazole glycerol phosphate synthase subunit HisH</fullName>
        <ecNumber evidence="10">4.3.2.10</ecNumber>
    </recommendedName>
    <alternativeName>
        <fullName evidence="10">IGP synthase glutaminase subunit</fullName>
        <ecNumber evidence="10">3.5.1.2</ecNumber>
    </alternativeName>
    <alternativeName>
        <fullName evidence="10">IGP synthase subunit HisH</fullName>
    </alternativeName>
    <alternativeName>
        <fullName evidence="10">ImGP synthase subunit HisH</fullName>
        <shortName evidence="10">IGPS subunit HisH</shortName>
    </alternativeName>
</protein>
<dbReference type="GO" id="GO:0005737">
    <property type="term" value="C:cytoplasm"/>
    <property type="evidence" value="ECO:0007669"/>
    <property type="project" value="UniProtKB-SubCell"/>
</dbReference>
<dbReference type="GO" id="GO:0000107">
    <property type="term" value="F:imidazoleglycerol-phosphate synthase activity"/>
    <property type="evidence" value="ECO:0007669"/>
    <property type="project" value="UniProtKB-UniRule"/>
</dbReference>
<evidence type="ECO:0000256" key="2">
    <source>
        <dbReference type="ARBA" id="ARBA00011152"/>
    </source>
</evidence>
<dbReference type="EC" id="3.5.1.2" evidence="10"/>
<feature type="active site" evidence="10 11">
    <location>
        <position position="192"/>
    </location>
</feature>
<keyword evidence="14" id="KW-1185">Reference proteome</keyword>
<evidence type="ECO:0000256" key="9">
    <source>
        <dbReference type="ARBA" id="ARBA00049534"/>
    </source>
</evidence>
<comment type="subcellular location">
    <subcellularLocation>
        <location evidence="10">Cytoplasm</location>
    </subcellularLocation>
</comment>
<dbReference type="EC" id="4.3.2.10" evidence="10"/>
<dbReference type="PANTHER" id="PTHR42701">
    <property type="entry name" value="IMIDAZOLE GLYCEROL PHOSPHATE SYNTHASE SUBUNIT HISH"/>
    <property type="match status" value="1"/>
</dbReference>
<dbReference type="InterPro" id="IPR010139">
    <property type="entry name" value="Imidazole-glycPsynth_HisH"/>
</dbReference>
<dbReference type="GO" id="GO:0016829">
    <property type="term" value="F:lyase activity"/>
    <property type="evidence" value="ECO:0007669"/>
    <property type="project" value="UniProtKB-KW"/>
</dbReference>
<keyword evidence="3 10" id="KW-0028">Amino-acid biosynthesis</keyword>
<evidence type="ECO:0000256" key="7">
    <source>
        <dbReference type="ARBA" id="ARBA00023239"/>
    </source>
</evidence>
<evidence type="ECO:0000256" key="10">
    <source>
        <dbReference type="HAMAP-Rule" id="MF_00278"/>
    </source>
</evidence>
<organism evidence="13 14">
    <name type="scientific">Dongia mobilis</name>
    <dbReference type="NCBI Taxonomy" id="578943"/>
    <lineage>
        <taxon>Bacteria</taxon>
        <taxon>Pseudomonadati</taxon>
        <taxon>Pseudomonadota</taxon>
        <taxon>Alphaproteobacteria</taxon>
        <taxon>Rhodospirillales</taxon>
        <taxon>Dongiaceae</taxon>
        <taxon>Dongia</taxon>
    </lineage>
</organism>
<evidence type="ECO:0000313" key="13">
    <source>
        <dbReference type="EMBL" id="TDQ81991.1"/>
    </source>
</evidence>
<dbReference type="PANTHER" id="PTHR42701:SF1">
    <property type="entry name" value="IMIDAZOLE GLYCEROL PHOSPHATE SYNTHASE SUBUNIT HISH"/>
    <property type="match status" value="1"/>
</dbReference>
<feature type="domain" description="Glutamine amidotransferase" evidence="12">
    <location>
        <begin position="5"/>
        <end position="208"/>
    </location>
</feature>
<dbReference type="NCBIfam" id="TIGR01855">
    <property type="entry name" value="IMP_synth_hisH"/>
    <property type="match status" value="1"/>
</dbReference>
<comment type="catalytic activity">
    <reaction evidence="8 10">
        <text>5-[(5-phospho-1-deoxy-D-ribulos-1-ylimino)methylamino]-1-(5-phospho-beta-D-ribosyl)imidazole-4-carboxamide + L-glutamine = D-erythro-1-(imidazol-4-yl)glycerol 3-phosphate + 5-amino-1-(5-phospho-beta-D-ribosyl)imidazole-4-carboxamide + L-glutamate + H(+)</text>
        <dbReference type="Rhea" id="RHEA:24793"/>
        <dbReference type="ChEBI" id="CHEBI:15378"/>
        <dbReference type="ChEBI" id="CHEBI:29985"/>
        <dbReference type="ChEBI" id="CHEBI:58278"/>
        <dbReference type="ChEBI" id="CHEBI:58359"/>
        <dbReference type="ChEBI" id="CHEBI:58475"/>
        <dbReference type="ChEBI" id="CHEBI:58525"/>
        <dbReference type="EC" id="4.3.2.10"/>
    </reaction>
</comment>
<evidence type="ECO:0000256" key="5">
    <source>
        <dbReference type="ARBA" id="ARBA00022962"/>
    </source>
</evidence>
<gene>
    <name evidence="10" type="primary">hisH</name>
    <name evidence="13" type="ORF">A8950_1811</name>
</gene>
<evidence type="ECO:0000313" key="14">
    <source>
        <dbReference type="Proteomes" id="UP000295783"/>
    </source>
</evidence>
<dbReference type="Pfam" id="PF00117">
    <property type="entry name" value="GATase"/>
    <property type="match status" value="1"/>
</dbReference>
<dbReference type="EMBL" id="SNYW01000008">
    <property type="protein sequence ID" value="TDQ81991.1"/>
    <property type="molecule type" value="Genomic_DNA"/>
</dbReference>
<dbReference type="SUPFAM" id="SSF52317">
    <property type="entry name" value="Class I glutamine amidotransferase-like"/>
    <property type="match status" value="1"/>
</dbReference>
<dbReference type="PIRSF" id="PIRSF000495">
    <property type="entry name" value="Amidotransf_hisH"/>
    <property type="match status" value="1"/>
</dbReference>
<dbReference type="Proteomes" id="UP000295783">
    <property type="component" value="Unassembled WGS sequence"/>
</dbReference>
<evidence type="ECO:0000256" key="3">
    <source>
        <dbReference type="ARBA" id="ARBA00022605"/>
    </source>
</evidence>
<dbReference type="InterPro" id="IPR029062">
    <property type="entry name" value="Class_I_gatase-like"/>
</dbReference>
<dbReference type="InterPro" id="IPR017926">
    <property type="entry name" value="GATASE"/>
</dbReference>
<keyword evidence="10" id="KW-0963">Cytoplasm</keyword>
<dbReference type="GO" id="GO:0000105">
    <property type="term" value="P:L-histidine biosynthetic process"/>
    <property type="evidence" value="ECO:0007669"/>
    <property type="project" value="UniProtKB-UniRule"/>
</dbReference>
<dbReference type="GO" id="GO:0004359">
    <property type="term" value="F:glutaminase activity"/>
    <property type="evidence" value="ECO:0007669"/>
    <property type="project" value="UniProtKB-EC"/>
</dbReference>
<dbReference type="CDD" id="cd01748">
    <property type="entry name" value="GATase1_IGP_Synthase"/>
    <property type="match status" value="1"/>
</dbReference>
<feature type="active site" description="Nucleophile" evidence="10 11">
    <location>
        <position position="86"/>
    </location>
</feature>
<accession>A0A4R6WRB2</accession>
<dbReference type="HAMAP" id="MF_00278">
    <property type="entry name" value="HisH"/>
    <property type="match status" value="1"/>
</dbReference>
<evidence type="ECO:0000256" key="11">
    <source>
        <dbReference type="PIRSR" id="PIRSR000495-1"/>
    </source>
</evidence>
<dbReference type="UniPathway" id="UPA00031">
    <property type="reaction ID" value="UER00010"/>
</dbReference>
<dbReference type="AlphaFoldDB" id="A0A4R6WRB2"/>
<keyword evidence="6 10" id="KW-0368">Histidine biosynthesis</keyword>
<reference evidence="13 14" key="1">
    <citation type="submission" date="2019-03" db="EMBL/GenBank/DDBJ databases">
        <title>Genomic Encyclopedia of Type Strains, Phase III (KMG-III): the genomes of soil and plant-associated and newly described type strains.</title>
        <authorList>
            <person name="Whitman W."/>
        </authorList>
    </citation>
    <scope>NUCLEOTIDE SEQUENCE [LARGE SCALE GENOMIC DNA]</scope>
    <source>
        <strain evidence="13 14">CGMCC 1.7660</strain>
    </source>
</reference>
<evidence type="ECO:0000256" key="6">
    <source>
        <dbReference type="ARBA" id="ARBA00023102"/>
    </source>
</evidence>